<keyword evidence="4" id="KW-1185">Reference proteome</keyword>
<evidence type="ECO:0000256" key="2">
    <source>
        <dbReference type="SAM" id="SignalP"/>
    </source>
</evidence>
<feature type="signal peptide" evidence="2">
    <location>
        <begin position="1"/>
        <end position="29"/>
    </location>
</feature>
<dbReference type="AlphaFoldDB" id="A0A1M7S8S3"/>
<dbReference type="Proteomes" id="UP000186469">
    <property type="component" value="Unassembled WGS sequence"/>
</dbReference>
<dbReference type="RefSeq" id="WP_072696286.1">
    <property type="nucleotide sequence ID" value="NZ_FRDI01000003.1"/>
</dbReference>
<proteinExistence type="predicted"/>
<evidence type="ECO:0000313" key="4">
    <source>
        <dbReference type="Proteomes" id="UP000186469"/>
    </source>
</evidence>
<evidence type="ECO:0000256" key="1">
    <source>
        <dbReference type="SAM" id="MobiDB-lite"/>
    </source>
</evidence>
<name>A0A1M7S8S3_9BACT</name>
<dbReference type="OrthoDB" id="9890983at2"/>
<dbReference type="EMBL" id="FRDI01000003">
    <property type="protein sequence ID" value="SHN54774.1"/>
    <property type="molecule type" value="Genomic_DNA"/>
</dbReference>
<gene>
    <name evidence="3" type="ORF">SAMN02745728_00584</name>
</gene>
<reference evidence="3 4" key="1">
    <citation type="submission" date="2016-12" db="EMBL/GenBank/DDBJ databases">
        <authorList>
            <person name="Song W.-J."/>
            <person name="Kurnit D.M."/>
        </authorList>
    </citation>
    <scope>NUCLEOTIDE SEQUENCE [LARGE SCALE GENOMIC DNA]</scope>
    <source>
        <strain evidence="3 4">DSM 11393</strain>
    </source>
</reference>
<feature type="chain" id="PRO_5012658430" evidence="2">
    <location>
        <begin position="30"/>
        <end position="399"/>
    </location>
</feature>
<evidence type="ECO:0000313" key="3">
    <source>
        <dbReference type="EMBL" id="SHN54774.1"/>
    </source>
</evidence>
<feature type="region of interest" description="Disordered" evidence="1">
    <location>
        <begin position="29"/>
        <end position="93"/>
    </location>
</feature>
<accession>A0A1M7S8S3</accession>
<keyword evidence="2" id="KW-0732">Signal</keyword>
<organism evidence="3 4">
    <name type="scientific">Desulfovibrio litoralis DSM 11393</name>
    <dbReference type="NCBI Taxonomy" id="1121455"/>
    <lineage>
        <taxon>Bacteria</taxon>
        <taxon>Pseudomonadati</taxon>
        <taxon>Thermodesulfobacteriota</taxon>
        <taxon>Desulfovibrionia</taxon>
        <taxon>Desulfovibrionales</taxon>
        <taxon>Desulfovibrionaceae</taxon>
        <taxon>Desulfovibrio</taxon>
    </lineage>
</organism>
<protein>
    <submittedName>
        <fullName evidence="3">Uncharacterized protein</fullName>
    </submittedName>
</protein>
<sequence>MIKNIKKLIIILLSLNLFFSFSYPNESLAQQNTKKTTQKQKTNKKAGSKKQTSSKKKTNSKKKKSSKKKKTSKKSKNSRAKSSKKTQVAQENITTTTLKDIPLEQAYRKNSQTPLNQVFSTPIQARVYQVNQNGSQWLLEHKNYDMAAKAIASLKPSLVSNFVFFEKNALPDPETQETLQEIRGKIRQNNPKTYFEVVLDINNYKSPEELVAHMRNLTQKLDFESFFIQGLAGKLEQNPELVFTAISEAKAQNRLIATNTTNNLPIGLTGIDYIYTPVKDAELLTTNITNLKTELNNKKTLPIPILATTQNSFGSNGFVKSDHNFVTAQTPSERRKLLLAVSKKQEELGINLAYPLFFPLYKSDITYDALRDEFMYDTLKRIIKTADEHKSVFTKVVLD</sequence>
<feature type="compositionally biased region" description="Basic residues" evidence="1">
    <location>
        <begin position="36"/>
        <end position="84"/>
    </location>
</feature>